<comment type="subunit">
    <text evidence="2">Homotrimer.</text>
</comment>
<dbReference type="CDD" id="cd16841">
    <property type="entry name" value="RraA_family"/>
    <property type="match status" value="1"/>
</dbReference>
<comment type="cofactor">
    <cofactor evidence="1">
        <name>Mg(2+)</name>
        <dbReference type="ChEBI" id="CHEBI:18420"/>
    </cofactor>
</comment>
<feature type="transmembrane region" description="Helical" evidence="4">
    <location>
        <begin position="546"/>
        <end position="565"/>
    </location>
</feature>
<feature type="region of interest" description="Disordered" evidence="3">
    <location>
        <begin position="470"/>
        <end position="497"/>
    </location>
</feature>
<organism evidence="5 6">
    <name type="scientific">Musa troglodytarum</name>
    <name type="common">fe'i banana</name>
    <dbReference type="NCBI Taxonomy" id="320322"/>
    <lineage>
        <taxon>Eukaryota</taxon>
        <taxon>Viridiplantae</taxon>
        <taxon>Streptophyta</taxon>
        <taxon>Embryophyta</taxon>
        <taxon>Tracheophyta</taxon>
        <taxon>Spermatophyta</taxon>
        <taxon>Magnoliopsida</taxon>
        <taxon>Liliopsida</taxon>
        <taxon>Zingiberales</taxon>
        <taxon>Musaceae</taxon>
        <taxon>Musa</taxon>
    </lineage>
</organism>
<dbReference type="InterPro" id="IPR036704">
    <property type="entry name" value="RraA/RraA-like_sf"/>
</dbReference>
<feature type="region of interest" description="Disordered" evidence="3">
    <location>
        <begin position="87"/>
        <end position="173"/>
    </location>
</feature>
<feature type="region of interest" description="Disordered" evidence="3">
    <location>
        <begin position="337"/>
        <end position="359"/>
    </location>
</feature>
<comment type="cofactor">
    <cofactor evidence="2">
        <name>a divalent metal cation</name>
        <dbReference type="ChEBI" id="CHEBI:60240"/>
    </cofactor>
</comment>
<dbReference type="PANTHER" id="PTHR34466">
    <property type="entry name" value="OS11G0129800 PROTEIN"/>
    <property type="match status" value="1"/>
</dbReference>
<dbReference type="GO" id="GO:0047443">
    <property type="term" value="F:4-hydroxy-4-methyl-2-oxoglutarate aldolase activity"/>
    <property type="evidence" value="ECO:0007669"/>
    <property type="project" value="UniProtKB-EC"/>
</dbReference>
<evidence type="ECO:0000313" key="5">
    <source>
        <dbReference type="EMBL" id="URE23516.1"/>
    </source>
</evidence>
<dbReference type="NCBIfam" id="TIGR01935">
    <property type="entry name" value="NOT-MenG"/>
    <property type="match status" value="1"/>
</dbReference>
<feature type="binding site" evidence="1">
    <location>
        <position position="711"/>
    </location>
    <ligand>
        <name>substrate</name>
    </ligand>
</feature>
<dbReference type="GO" id="GO:0008948">
    <property type="term" value="F:oxaloacetate decarboxylase activity"/>
    <property type="evidence" value="ECO:0007669"/>
    <property type="project" value="UniProtKB-EC"/>
</dbReference>
<keyword evidence="1 2" id="KW-0479">Metal-binding</keyword>
<dbReference type="GO" id="GO:0046872">
    <property type="term" value="F:metal ion binding"/>
    <property type="evidence" value="ECO:0007669"/>
    <property type="project" value="UniProtKB-KW"/>
</dbReference>
<comment type="catalytic activity">
    <reaction evidence="2">
        <text>4-hydroxy-4-methyl-2-oxoglutarate = 2 pyruvate</text>
        <dbReference type="Rhea" id="RHEA:22748"/>
        <dbReference type="ChEBI" id="CHEBI:15361"/>
        <dbReference type="ChEBI" id="CHEBI:58276"/>
        <dbReference type="EC" id="4.1.3.17"/>
    </reaction>
</comment>
<keyword evidence="2" id="KW-0456">Lyase</keyword>
<keyword evidence="4" id="KW-1133">Transmembrane helix</keyword>
<evidence type="ECO:0000256" key="2">
    <source>
        <dbReference type="RuleBase" id="RU004338"/>
    </source>
</evidence>
<dbReference type="Proteomes" id="UP001055439">
    <property type="component" value="Chromosome 8"/>
</dbReference>
<dbReference type="PANTHER" id="PTHR34466:SF1">
    <property type="entry name" value="OS06G0609800 PROTEIN"/>
    <property type="match status" value="1"/>
</dbReference>
<evidence type="ECO:0000313" key="6">
    <source>
        <dbReference type="Proteomes" id="UP001055439"/>
    </source>
</evidence>
<gene>
    <name evidence="5" type="ORF">MUK42_07805</name>
</gene>
<comment type="similarity">
    <text evidence="2">Belongs to the class II aldolase/RraA-like family.</text>
</comment>
<feature type="compositionally biased region" description="Polar residues" evidence="3">
    <location>
        <begin position="106"/>
        <end position="117"/>
    </location>
</feature>
<protein>
    <recommendedName>
        <fullName evidence="2">4-hydroxy-4-methyl-2-oxoglutarate aldolase</fullName>
        <shortName evidence="2">HMG aldolase</shortName>
        <ecNumber evidence="2">4.1.1.112</ecNumber>
        <ecNumber evidence="2">4.1.3.17</ecNumber>
    </recommendedName>
    <alternativeName>
        <fullName evidence="2">Oxaloacetate decarboxylase</fullName>
    </alternativeName>
</protein>
<dbReference type="NCBIfam" id="NF006875">
    <property type="entry name" value="PRK09372.1"/>
    <property type="match status" value="1"/>
</dbReference>
<dbReference type="EMBL" id="CP097510">
    <property type="protein sequence ID" value="URE23516.1"/>
    <property type="molecule type" value="Genomic_DNA"/>
</dbReference>
<dbReference type="InterPro" id="IPR005493">
    <property type="entry name" value="RraA/RraA-like"/>
</dbReference>
<evidence type="ECO:0000256" key="3">
    <source>
        <dbReference type="SAM" id="MobiDB-lite"/>
    </source>
</evidence>
<reference evidence="5" key="1">
    <citation type="submission" date="2022-05" db="EMBL/GenBank/DDBJ databases">
        <title>The Musa troglodytarum L. genome provides insights into the mechanism of non-climacteric behaviour and enrichment of carotenoids.</title>
        <authorList>
            <person name="Wang J."/>
        </authorList>
    </citation>
    <scope>NUCLEOTIDE SEQUENCE</scope>
    <source>
        <tissue evidence="5">Leaf</tissue>
    </source>
</reference>
<dbReference type="Pfam" id="PF03737">
    <property type="entry name" value="RraA-like"/>
    <property type="match status" value="1"/>
</dbReference>
<dbReference type="Gene3D" id="3.50.30.40">
    <property type="entry name" value="Ribonuclease E inhibitor RraA/RraA-like"/>
    <property type="match status" value="1"/>
</dbReference>
<keyword evidence="6" id="KW-1185">Reference proteome</keyword>
<dbReference type="EC" id="4.1.1.112" evidence="2"/>
<evidence type="ECO:0000256" key="4">
    <source>
        <dbReference type="SAM" id="Phobius"/>
    </source>
</evidence>
<feature type="compositionally biased region" description="Low complexity" evidence="3">
    <location>
        <begin position="470"/>
        <end position="483"/>
    </location>
</feature>
<feature type="region of interest" description="Disordered" evidence="3">
    <location>
        <begin position="1"/>
        <end position="64"/>
    </location>
</feature>
<dbReference type="EC" id="4.1.3.17" evidence="2"/>
<keyword evidence="1" id="KW-0460">Magnesium</keyword>
<dbReference type="GO" id="GO:0008428">
    <property type="term" value="F:ribonuclease inhibitor activity"/>
    <property type="evidence" value="ECO:0007669"/>
    <property type="project" value="InterPro"/>
</dbReference>
<dbReference type="GO" id="GO:0051252">
    <property type="term" value="P:regulation of RNA metabolic process"/>
    <property type="evidence" value="ECO:0007669"/>
    <property type="project" value="InterPro"/>
</dbReference>
<proteinExistence type="inferred from homology"/>
<accession>A0A9E7GXE0</accession>
<dbReference type="OrthoDB" id="1911931at2759"/>
<feature type="compositionally biased region" description="Basic residues" evidence="3">
    <location>
        <begin position="145"/>
        <end position="156"/>
    </location>
</feature>
<dbReference type="AlphaFoldDB" id="A0A9E7GXE0"/>
<evidence type="ECO:0000256" key="1">
    <source>
        <dbReference type="PIRSR" id="PIRSR605493-1"/>
    </source>
</evidence>
<feature type="binding site" evidence="1">
    <location>
        <begin position="689"/>
        <end position="692"/>
    </location>
    <ligand>
        <name>substrate</name>
    </ligand>
</feature>
<comment type="function">
    <text evidence="2">Catalyzes the aldol cleavage of 4-hydroxy-4-methyl-2-oxoglutarate (HMG) into 2 molecules of pyruvate. Also contains a secondary oxaloacetate (OAA) decarboxylase activity due to the common pyruvate enolate transition state formed following C-C bond cleavage in the retro-aldol and decarboxylation reactions.</text>
</comment>
<comment type="catalytic activity">
    <reaction evidence="2">
        <text>oxaloacetate + H(+) = pyruvate + CO2</text>
        <dbReference type="Rhea" id="RHEA:15641"/>
        <dbReference type="ChEBI" id="CHEBI:15361"/>
        <dbReference type="ChEBI" id="CHEBI:15378"/>
        <dbReference type="ChEBI" id="CHEBI:16452"/>
        <dbReference type="ChEBI" id="CHEBI:16526"/>
        <dbReference type="EC" id="4.1.1.112"/>
    </reaction>
</comment>
<name>A0A9E7GXE0_9LILI</name>
<feature type="binding site" evidence="1">
    <location>
        <position position="712"/>
    </location>
    <ligand>
        <name>Mg(2+)</name>
        <dbReference type="ChEBI" id="CHEBI:18420"/>
    </ligand>
</feature>
<feature type="compositionally biased region" description="Low complexity" evidence="3">
    <location>
        <begin position="7"/>
        <end position="28"/>
    </location>
</feature>
<sequence>MTTATFRSATGRSSIGGSAAARSARDTGSSGGGGPPRRSRSLSRLSPSQPEAEDFPTPPGRFVNRARGCVFPEISLDDVVDEFFRARAESEEEEDSEPSDARSRRGSSVTSYPIKTESSGRRGRSVTRPPHCQTAPPKGVSNSVLRRRRSVSVARHRCSDSENDMDSLSSSTQVKSWISDSGILQQPSSHRPVNNVDVLKRTTSHKDFFHSHDSYSSHSSSLTDVEAGDFHSRKHGVEKTIQAVYAQEKGENPIGDDEGIGLYEVVRKEPQPSSVMIVSDRRVQKFSKLFLRSEEITRPNWSRHSEKRKQDLLAELTMEEERGQELSKIVKELLPSPKISAVPERQSQSRRRSKDRTRLSKRLTEEAEKYFEDFLFNVEDTDLSSFDEERSDASSIVRDPGLRNSVAGTCETVLQAAPLPADGDGVVLPWLGWETSVGPSSPCKSKEAGAGFGNCDQIASGFGSRSFDGNDSSSVVSSDPSGSKFGAEAHQGNSCNGRTTSSSFDMDECLDLKQGEDILCERLRQRRRIESGGMILCGRFSTSTPIRWLAIFLGILSMACAYAVFIGTGHRCVSDPTPTISHPSSDRDTAVPALRRIPLRPPPIRQHLMGSLATAELCDANASLLAKGELRVLQPMFQTYGQCRAFCGPIVTLKVFEDNVLVREVLEAPGDGRVLVVDGGGSTRCALVGGNLGQLAQNMGWAGIVVNGCIRDAYEINGCDIGVRALGCHPLKSNKKGLGEKHVTVNIGGTIIHDGEWLYADSDGILVSAIELSL</sequence>
<keyword evidence="4" id="KW-0472">Membrane</keyword>
<keyword evidence="4" id="KW-0812">Transmembrane</keyword>
<dbReference type="SUPFAM" id="SSF89562">
    <property type="entry name" value="RraA-like"/>
    <property type="match status" value="1"/>
</dbReference>
<dbReference type="InterPro" id="IPR010203">
    <property type="entry name" value="RraA"/>
</dbReference>